<dbReference type="InParanoid" id="A0A0H2RTU6"/>
<keyword evidence="3" id="KW-1185">Reference proteome</keyword>
<feature type="compositionally biased region" description="Low complexity" evidence="1">
    <location>
        <begin position="118"/>
        <end position="138"/>
    </location>
</feature>
<evidence type="ECO:0000313" key="3">
    <source>
        <dbReference type="Proteomes" id="UP000053477"/>
    </source>
</evidence>
<dbReference type="Proteomes" id="UP000053477">
    <property type="component" value="Unassembled WGS sequence"/>
</dbReference>
<reference evidence="2 3" key="1">
    <citation type="submission" date="2015-04" db="EMBL/GenBank/DDBJ databases">
        <title>Complete genome sequence of Schizopora paradoxa KUC8140, a cosmopolitan wood degrader in East Asia.</title>
        <authorList>
            <consortium name="DOE Joint Genome Institute"/>
            <person name="Min B."/>
            <person name="Park H."/>
            <person name="Jang Y."/>
            <person name="Kim J.-J."/>
            <person name="Kim K.H."/>
            <person name="Pangilinan J."/>
            <person name="Lipzen A."/>
            <person name="Riley R."/>
            <person name="Grigoriev I.V."/>
            <person name="Spatafora J.W."/>
            <person name="Choi I.-G."/>
        </authorList>
    </citation>
    <scope>NUCLEOTIDE SEQUENCE [LARGE SCALE GENOMIC DNA]</scope>
    <source>
        <strain evidence="2 3">KUC8140</strain>
    </source>
</reference>
<evidence type="ECO:0000313" key="2">
    <source>
        <dbReference type="EMBL" id="KLO15007.1"/>
    </source>
</evidence>
<dbReference type="AlphaFoldDB" id="A0A0H2RTU6"/>
<gene>
    <name evidence="2" type="ORF">SCHPADRAFT_288512</name>
</gene>
<evidence type="ECO:0000256" key="1">
    <source>
        <dbReference type="SAM" id="MobiDB-lite"/>
    </source>
</evidence>
<feature type="region of interest" description="Disordered" evidence="1">
    <location>
        <begin position="117"/>
        <end position="145"/>
    </location>
</feature>
<name>A0A0H2RTU6_9AGAM</name>
<sequence>MAQQMSSYYAPAPYTYCGSAHSSTSNLIDYDSDELSSPPCTTPSLTIGSTAPSVRSFSLASGIDIDDAAAHPYRSATRDLAAAVMAALRRGETVDFDEEDYAADVLSLRSVQAIEQRAGSAAGHSTSTSGRRGATSPSPCGRVWMRSSKRSGRLSSRFLRFLRELRQRILDLLRCSSSKENVRMTQSY</sequence>
<accession>A0A0H2RTU6</accession>
<proteinExistence type="predicted"/>
<dbReference type="EMBL" id="KQ085936">
    <property type="protein sequence ID" value="KLO15007.1"/>
    <property type="molecule type" value="Genomic_DNA"/>
</dbReference>
<organism evidence="2 3">
    <name type="scientific">Schizopora paradoxa</name>
    <dbReference type="NCBI Taxonomy" id="27342"/>
    <lineage>
        <taxon>Eukaryota</taxon>
        <taxon>Fungi</taxon>
        <taxon>Dikarya</taxon>
        <taxon>Basidiomycota</taxon>
        <taxon>Agaricomycotina</taxon>
        <taxon>Agaricomycetes</taxon>
        <taxon>Hymenochaetales</taxon>
        <taxon>Schizoporaceae</taxon>
        <taxon>Schizopora</taxon>
    </lineage>
</organism>
<protein>
    <submittedName>
        <fullName evidence="2">Uncharacterized protein</fullName>
    </submittedName>
</protein>